<evidence type="ECO:0000313" key="2">
    <source>
        <dbReference type="EMBL" id="MPM92092.1"/>
    </source>
</evidence>
<organism evidence="2">
    <name type="scientific">bioreactor metagenome</name>
    <dbReference type="NCBI Taxonomy" id="1076179"/>
    <lineage>
        <taxon>unclassified sequences</taxon>
        <taxon>metagenomes</taxon>
        <taxon>ecological metagenomes</taxon>
    </lineage>
</organism>
<name>A0A645DUS0_9ZZZZ</name>
<accession>A0A645DUS0</accession>
<reference evidence="2" key="1">
    <citation type="submission" date="2019-08" db="EMBL/GenBank/DDBJ databases">
        <authorList>
            <person name="Kucharzyk K."/>
            <person name="Murdoch R.W."/>
            <person name="Higgins S."/>
            <person name="Loffler F."/>
        </authorList>
    </citation>
    <scope>NUCLEOTIDE SEQUENCE</scope>
</reference>
<dbReference type="EMBL" id="VSSQ01039080">
    <property type="protein sequence ID" value="MPM92092.1"/>
    <property type="molecule type" value="Genomic_DNA"/>
</dbReference>
<keyword evidence="1" id="KW-0472">Membrane</keyword>
<gene>
    <name evidence="2" type="ORF">SDC9_139226</name>
</gene>
<comment type="caution">
    <text evidence="2">The sequence shown here is derived from an EMBL/GenBank/DDBJ whole genome shotgun (WGS) entry which is preliminary data.</text>
</comment>
<evidence type="ECO:0008006" key="3">
    <source>
        <dbReference type="Google" id="ProtNLM"/>
    </source>
</evidence>
<proteinExistence type="predicted"/>
<protein>
    <recommendedName>
        <fullName evidence="3">Serine/threonine exchanger SteT</fullName>
    </recommendedName>
</protein>
<feature type="transmembrane region" description="Helical" evidence="1">
    <location>
        <begin position="21"/>
        <end position="43"/>
    </location>
</feature>
<keyword evidence="1" id="KW-1133">Transmembrane helix</keyword>
<evidence type="ECO:0000256" key="1">
    <source>
        <dbReference type="SAM" id="Phobius"/>
    </source>
</evidence>
<feature type="transmembrane region" description="Helical" evidence="1">
    <location>
        <begin position="49"/>
        <end position="67"/>
    </location>
</feature>
<keyword evidence="1" id="KW-0812">Transmembrane</keyword>
<dbReference type="Gene3D" id="1.20.1740.10">
    <property type="entry name" value="Amino acid/polyamine transporter I"/>
    <property type="match status" value="1"/>
</dbReference>
<dbReference type="AlphaFoldDB" id="A0A645DUS0"/>
<sequence length="76" mass="8400">MGIGLIVLRVKMPDVPRPFKVPLFPVTPLLFVVFCGYLLYSSLSYTGKGALLGAALLIIGLIFYLLFKNKIVARKD</sequence>